<dbReference type="EMBL" id="LSOG01000036">
    <property type="protein sequence ID" value="OEH47954.1"/>
    <property type="molecule type" value="Genomic_DNA"/>
</dbReference>
<reference evidence="1 2" key="1">
    <citation type="submission" date="2016-02" db="EMBL/GenBank/DDBJ databases">
        <title>Secondary metabolites in Legionella.</title>
        <authorList>
            <person name="Tobias N.J."/>
            <person name="Bode H.B."/>
        </authorList>
    </citation>
    <scope>NUCLEOTIDE SEQUENCE [LARGE SCALE GENOMIC DNA]</scope>
    <source>
        <strain evidence="1 2">DSM 19216</strain>
    </source>
</reference>
<protein>
    <submittedName>
        <fullName evidence="1">Uncharacterized protein</fullName>
    </submittedName>
</protein>
<evidence type="ECO:0000313" key="2">
    <source>
        <dbReference type="Proteomes" id="UP000095229"/>
    </source>
</evidence>
<dbReference type="PATRIC" id="fig|45071.7.peg.1242"/>
<sequence>MKFFWAGDILNVGLNNQASLNVQGVLKRGYLTIDVEFWRKELL</sequence>
<dbReference type="RefSeq" id="WP_272947094.1">
    <property type="nucleotide sequence ID" value="NZ_CAAAIE010000010.1"/>
</dbReference>
<gene>
    <name evidence="1" type="ORF">lpari_01142</name>
</gene>
<organism evidence="1 2">
    <name type="scientific">Legionella parisiensis</name>
    <dbReference type="NCBI Taxonomy" id="45071"/>
    <lineage>
        <taxon>Bacteria</taxon>
        <taxon>Pseudomonadati</taxon>
        <taxon>Pseudomonadota</taxon>
        <taxon>Gammaproteobacteria</taxon>
        <taxon>Legionellales</taxon>
        <taxon>Legionellaceae</taxon>
        <taxon>Legionella</taxon>
    </lineage>
</organism>
<accession>A0A1E5JTT0</accession>
<dbReference type="Proteomes" id="UP000095229">
    <property type="component" value="Unassembled WGS sequence"/>
</dbReference>
<name>A0A1E5JTT0_9GAMM</name>
<keyword evidence="2" id="KW-1185">Reference proteome</keyword>
<dbReference type="AlphaFoldDB" id="A0A1E5JTT0"/>
<comment type="caution">
    <text evidence="1">The sequence shown here is derived from an EMBL/GenBank/DDBJ whole genome shotgun (WGS) entry which is preliminary data.</text>
</comment>
<proteinExistence type="predicted"/>
<evidence type="ECO:0000313" key="1">
    <source>
        <dbReference type="EMBL" id="OEH47954.1"/>
    </source>
</evidence>